<name>A0A8X6XKQ9_9ARAC</name>
<dbReference type="EMBL" id="BMAV01010551">
    <property type="protein sequence ID" value="GFY55748.1"/>
    <property type="molecule type" value="Genomic_DNA"/>
</dbReference>
<protein>
    <submittedName>
        <fullName evidence="1">Uncharacterized protein</fullName>
    </submittedName>
</protein>
<dbReference type="Proteomes" id="UP000886998">
    <property type="component" value="Unassembled WGS sequence"/>
</dbReference>
<evidence type="ECO:0000313" key="2">
    <source>
        <dbReference type="Proteomes" id="UP000886998"/>
    </source>
</evidence>
<keyword evidence="2" id="KW-1185">Reference proteome</keyword>
<dbReference type="AlphaFoldDB" id="A0A8X6XKQ9"/>
<comment type="caution">
    <text evidence="1">The sequence shown here is derived from an EMBL/GenBank/DDBJ whole genome shotgun (WGS) entry which is preliminary data.</text>
</comment>
<proteinExistence type="predicted"/>
<organism evidence="1 2">
    <name type="scientific">Trichonephila inaurata madagascariensis</name>
    <dbReference type="NCBI Taxonomy" id="2747483"/>
    <lineage>
        <taxon>Eukaryota</taxon>
        <taxon>Metazoa</taxon>
        <taxon>Ecdysozoa</taxon>
        <taxon>Arthropoda</taxon>
        <taxon>Chelicerata</taxon>
        <taxon>Arachnida</taxon>
        <taxon>Araneae</taxon>
        <taxon>Araneomorphae</taxon>
        <taxon>Entelegynae</taxon>
        <taxon>Araneoidea</taxon>
        <taxon>Nephilidae</taxon>
        <taxon>Trichonephila</taxon>
        <taxon>Trichonephila inaurata</taxon>
    </lineage>
</organism>
<evidence type="ECO:0000313" key="1">
    <source>
        <dbReference type="EMBL" id="GFY55748.1"/>
    </source>
</evidence>
<sequence length="266" mass="31616">MFSNSFPTDGIRTPSARLPQRHCNQFSPNLMNESLLKNSWIAKQHMFPPYSERPLHHTNQFMCHQKSLASIITPSRLDDRWKGYYYNPRIFLRNPLNFCDYETGYFQQKREECHSLSTNQLDSQLPRSNEMSCINDKRQRTKNDENVSDCITRTNLKRRIENLDFYEKYGDNFSNKMNKMEDMRRLGRNAENCNTLNNEYSIPAEFEHSVNITKRQISDIQRRGKTSNFEFSTITYETNLLTQHTIRSKNHLFKQLSAINKINLFT</sequence>
<accession>A0A8X6XKQ9</accession>
<reference evidence="1" key="1">
    <citation type="submission" date="2020-08" db="EMBL/GenBank/DDBJ databases">
        <title>Multicomponent nature underlies the extraordinary mechanical properties of spider dragline silk.</title>
        <authorList>
            <person name="Kono N."/>
            <person name="Nakamura H."/>
            <person name="Mori M."/>
            <person name="Yoshida Y."/>
            <person name="Ohtoshi R."/>
            <person name="Malay A.D."/>
            <person name="Moran D.A.P."/>
            <person name="Tomita M."/>
            <person name="Numata K."/>
            <person name="Arakawa K."/>
        </authorList>
    </citation>
    <scope>NUCLEOTIDE SEQUENCE</scope>
</reference>
<gene>
    <name evidence="1" type="primary">NCL1_25735</name>
    <name evidence="1" type="ORF">TNIN_494771</name>
</gene>